<dbReference type="AlphaFoldDB" id="A0A254TE45"/>
<accession>A0A254TE45</accession>
<comment type="catalytic activity">
    <reaction evidence="5">
        <text>(6S)-5-formyl-5,6,7,8-tetrahydrofolate + ATP = (6R)-5,10-methenyltetrahydrofolate + ADP + phosphate</text>
        <dbReference type="Rhea" id="RHEA:10488"/>
        <dbReference type="ChEBI" id="CHEBI:30616"/>
        <dbReference type="ChEBI" id="CHEBI:43474"/>
        <dbReference type="ChEBI" id="CHEBI:57455"/>
        <dbReference type="ChEBI" id="CHEBI:57457"/>
        <dbReference type="ChEBI" id="CHEBI:456216"/>
        <dbReference type="EC" id="6.3.3.2"/>
    </reaction>
</comment>
<gene>
    <name evidence="6" type="ORF">AYR66_04460</name>
</gene>
<evidence type="ECO:0000313" key="6">
    <source>
        <dbReference type="EMBL" id="OWW18813.1"/>
    </source>
</evidence>
<dbReference type="RefSeq" id="WP_088710212.1">
    <property type="nucleotide sequence ID" value="NZ_LSTO01000002.1"/>
</dbReference>
<organism evidence="6 7">
    <name type="scientific">Noviherbaspirillum denitrificans</name>
    <dbReference type="NCBI Taxonomy" id="1968433"/>
    <lineage>
        <taxon>Bacteria</taxon>
        <taxon>Pseudomonadati</taxon>
        <taxon>Pseudomonadota</taxon>
        <taxon>Betaproteobacteria</taxon>
        <taxon>Burkholderiales</taxon>
        <taxon>Oxalobacteraceae</taxon>
        <taxon>Noviherbaspirillum</taxon>
    </lineage>
</organism>
<evidence type="ECO:0000256" key="2">
    <source>
        <dbReference type="ARBA" id="ARBA00022741"/>
    </source>
</evidence>
<dbReference type="GO" id="GO:0030272">
    <property type="term" value="F:5-formyltetrahydrofolate cyclo-ligase activity"/>
    <property type="evidence" value="ECO:0007669"/>
    <property type="project" value="UniProtKB-EC"/>
</dbReference>
<keyword evidence="5" id="KW-0460">Magnesium</keyword>
<comment type="similarity">
    <text evidence="1 5">Belongs to the 5-formyltetrahydrofolate cyclo-ligase family.</text>
</comment>
<dbReference type="GO" id="GO:0005524">
    <property type="term" value="F:ATP binding"/>
    <property type="evidence" value="ECO:0007669"/>
    <property type="project" value="UniProtKB-KW"/>
</dbReference>
<dbReference type="InterPro" id="IPR024185">
    <property type="entry name" value="FTHF_cligase-like_sf"/>
</dbReference>
<dbReference type="PANTHER" id="PTHR23407:SF1">
    <property type="entry name" value="5-FORMYLTETRAHYDROFOLATE CYCLO-LIGASE"/>
    <property type="match status" value="1"/>
</dbReference>
<evidence type="ECO:0000256" key="3">
    <source>
        <dbReference type="ARBA" id="ARBA00022840"/>
    </source>
</evidence>
<keyword evidence="3 4" id="KW-0067">ATP-binding</keyword>
<dbReference type="GO" id="GO:0046872">
    <property type="term" value="F:metal ion binding"/>
    <property type="evidence" value="ECO:0007669"/>
    <property type="project" value="UniProtKB-KW"/>
</dbReference>
<evidence type="ECO:0000313" key="7">
    <source>
        <dbReference type="Proteomes" id="UP000197535"/>
    </source>
</evidence>
<evidence type="ECO:0000256" key="4">
    <source>
        <dbReference type="PIRSR" id="PIRSR006806-1"/>
    </source>
</evidence>
<feature type="binding site" evidence="4">
    <location>
        <position position="59"/>
    </location>
    <ligand>
        <name>substrate</name>
    </ligand>
</feature>
<dbReference type="Proteomes" id="UP000197535">
    <property type="component" value="Unassembled WGS sequence"/>
</dbReference>
<feature type="binding site" evidence="4">
    <location>
        <begin position="133"/>
        <end position="141"/>
    </location>
    <ligand>
        <name>ATP</name>
        <dbReference type="ChEBI" id="CHEBI:30616"/>
    </ligand>
</feature>
<dbReference type="Pfam" id="PF01812">
    <property type="entry name" value="5-FTHF_cyc-lig"/>
    <property type="match status" value="1"/>
</dbReference>
<protein>
    <recommendedName>
        <fullName evidence="5">5-formyltetrahydrofolate cyclo-ligase</fullName>
        <ecNumber evidence="5">6.3.3.2</ecNumber>
    </recommendedName>
</protein>
<dbReference type="InterPro" id="IPR002698">
    <property type="entry name" value="FTHF_cligase"/>
</dbReference>
<comment type="cofactor">
    <cofactor evidence="5">
        <name>Mg(2+)</name>
        <dbReference type="ChEBI" id="CHEBI:18420"/>
    </cofactor>
</comment>
<dbReference type="EMBL" id="LSTO01000002">
    <property type="protein sequence ID" value="OWW18813.1"/>
    <property type="molecule type" value="Genomic_DNA"/>
</dbReference>
<dbReference type="EC" id="6.3.3.2" evidence="5"/>
<reference evidence="6 7" key="1">
    <citation type="submission" date="2016-02" db="EMBL/GenBank/DDBJ databases">
        <authorList>
            <person name="Wen L."/>
            <person name="He K."/>
            <person name="Yang H."/>
        </authorList>
    </citation>
    <scope>NUCLEOTIDE SEQUENCE [LARGE SCALE GENOMIC DNA]</scope>
    <source>
        <strain evidence="6 7">TSA40</strain>
    </source>
</reference>
<comment type="caution">
    <text evidence="6">The sequence shown here is derived from an EMBL/GenBank/DDBJ whole genome shotgun (WGS) entry which is preliminary data.</text>
</comment>
<feature type="binding site" evidence="4">
    <location>
        <begin position="8"/>
        <end position="12"/>
    </location>
    <ligand>
        <name>ATP</name>
        <dbReference type="ChEBI" id="CHEBI:30616"/>
    </ligand>
</feature>
<dbReference type="PANTHER" id="PTHR23407">
    <property type="entry name" value="ATPASE INHIBITOR/5-FORMYLTETRAHYDROFOLATE CYCLO-LIGASE"/>
    <property type="match status" value="1"/>
</dbReference>
<sequence>MQEKTAQKAALRRELLANRQAIPTEVRRRADALIGTHVLAWHKMHPVGSMGVYWPIRGEPDLLECYAALSALGVRLALPIVVDKHSPLRFLTWKPGDAMTKDSLGVAIPVAGDEVQPEALLVPCVGFNDARFRLGYGGGFYDRTLERAPRPLTVGIAYECARSRFDADAHDVALDYLVTEKETPA</sequence>
<proteinExistence type="inferred from homology"/>
<keyword evidence="2 4" id="KW-0547">Nucleotide-binding</keyword>
<dbReference type="Gene3D" id="3.40.50.10420">
    <property type="entry name" value="NagB/RpiA/CoA transferase-like"/>
    <property type="match status" value="1"/>
</dbReference>
<dbReference type="InterPro" id="IPR037171">
    <property type="entry name" value="NagB/RpiA_transferase-like"/>
</dbReference>
<dbReference type="NCBIfam" id="TIGR02727">
    <property type="entry name" value="MTHFS_bact"/>
    <property type="match status" value="1"/>
</dbReference>
<dbReference type="PIRSF" id="PIRSF006806">
    <property type="entry name" value="FTHF_cligase"/>
    <property type="match status" value="1"/>
</dbReference>
<keyword evidence="7" id="KW-1185">Reference proteome</keyword>
<evidence type="ECO:0000256" key="5">
    <source>
        <dbReference type="RuleBase" id="RU361279"/>
    </source>
</evidence>
<dbReference type="GO" id="GO:0035999">
    <property type="term" value="P:tetrahydrofolate interconversion"/>
    <property type="evidence" value="ECO:0007669"/>
    <property type="project" value="TreeGrafter"/>
</dbReference>
<name>A0A254TE45_9BURK</name>
<keyword evidence="5" id="KW-0479">Metal-binding</keyword>
<dbReference type="OrthoDB" id="9801938at2"/>
<dbReference type="GO" id="GO:0009396">
    <property type="term" value="P:folic acid-containing compound biosynthetic process"/>
    <property type="evidence" value="ECO:0007669"/>
    <property type="project" value="TreeGrafter"/>
</dbReference>
<dbReference type="SUPFAM" id="SSF100950">
    <property type="entry name" value="NagB/RpiA/CoA transferase-like"/>
    <property type="match status" value="1"/>
</dbReference>
<keyword evidence="6" id="KW-0436">Ligase</keyword>
<evidence type="ECO:0000256" key="1">
    <source>
        <dbReference type="ARBA" id="ARBA00010638"/>
    </source>
</evidence>